<dbReference type="AlphaFoldDB" id="A0A8J6MZX3"/>
<reference evidence="2 3" key="1">
    <citation type="submission" date="2020-08" db="EMBL/GenBank/DDBJ databases">
        <title>Bridging the membrane lipid divide: bacteria of the FCB group superphylum have the potential to synthesize archaeal ether lipids.</title>
        <authorList>
            <person name="Villanueva L."/>
            <person name="Von Meijenfeldt F.A.B."/>
            <person name="Westbye A.B."/>
            <person name="Yadav S."/>
            <person name="Hopmans E.C."/>
            <person name="Dutilh B.E."/>
            <person name="Sinninghe Damste J.S."/>
        </authorList>
    </citation>
    <scope>NUCLEOTIDE SEQUENCE [LARGE SCALE GENOMIC DNA]</scope>
    <source>
        <strain evidence="2">NIOZ-UU27</strain>
    </source>
</reference>
<dbReference type="InterPro" id="IPR006674">
    <property type="entry name" value="HD_domain"/>
</dbReference>
<organism evidence="2 3">
    <name type="scientific">Candidatus Desulfacyla euxinica</name>
    <dbReference type="NCBI Taxonomy" id="2841693"/>
    <lineage>
        <taxon>Bacteria</taxon>
        <taxon>Deltaproteobacteria</taxon>
        <taxon>Candidatus Desulfacyla</taxon>
    </lineage>
</organism>
<dbReference type="EMBL" id="JACNJD010000217">
    <property type="protein sequence ID" value="MBC8177559.1"/>
    <property type="molecule type" value="Genomic_DNA"/>
</dbReference>
<name>A0A8J6MZX3_9DELT</name>
<accession>A0A8J6MZX3</accession>
<sequence>MIPGKSISFDQERQLWAAALKYLERGRPGDVEHTRRVVAYGKTLLDREPGNPRVVVPALIIHDTGWSKVDFSDFVDAPAVDKKDTASVRLHMHHGANIAREILEAVGWDPAATLQIVDIIAVHDAPEKIRASSNLDAALVFEADWLDKYGQASQKRYYEIFSDNGKIEELNRYLEKNKFVFFRSEAAKGLLSEITSKGKGCIHL</sequence>
<proteinExistence type="predicted"/>
<feature type="domain" description="HD" evidence="1">
    <location>
        <begin position="32"/>
        <end position="147"/>
    </location>
</feature>
<gene>
    <name evidence="2" type="ORF">H8E19_09145</name>
</gene>
<evidence type="ECO:0000313" key="3">
    <source>
        <dbReference type="Proteomes" id="UP000650524"/>
    </source>
</evidence>
<dbReference type="Pfam" id="PF01966">
    <property type="entry name" value="HD"/>
    <property type="match status" value="1"/>
</dbReference>
<comment type="caution">
    <text evidence="2">The sequence shown here is derived from an EMBL/GenBank/DDBJ whole genome shotgun (WGS) entry which is preliminary data.</text>
</comment>
<dbReference type="SUPFAM" id="SSF109604">
    <property type="entry name" value="HD-domain/PDEase-like"/>
    <property type="match status" value="1"/>
</dbReference>
<dbReference type="Proteomes" id="UP000650524">
    <property type="component" value="Unassembled WGS sequence"/>
</dbReference>
<evidence type="ECO:0000259" key="1">
    <source>
        <dbReference type="Pfam" id="PF01966"/>
    </source>
</evidence>
<protein>
    <submittedName>
        <fullName evidence="2">HD domain-containing protein</fullName>
    </submittedName>
</protein>
<evidence type="ECO:0000313" key="2">
    <source>
        <dbReference type="EMBL" id="MBC8177559.1"/>
    </source>
</evidence>
<dbReference type="Gene3D" id="1.10.3210.10">
    <property type="entry name" value="Hypothetical protein af1432"/>
    <property type="match status" value="1"/>
</dbReference>